<comment type="caution">
    <text evidence="1">The sequence shown here is derived from an EMBL/GenBank/DDBJ whole genome shotgun (WGS) entry which is preliminary data.</text>
</comment>
<name>A0A255HTQ5_9FIRM</name>
<evidence type="ECO:0000313" key="2">
    <source>
        <dbReference type="Proteomes" id="UP000243494"/>
    </source>
</evidence>
<gene>
    <name evidence="1" type="ORF">CHF27_005790</name>
</gene>
<keyword evidence="2" id="KW-1185">Reference proteome</keyword>
<evidence type="ECO:0008006" key="3">
    <source>
        <dbReference type="Google" id="ProtNLM"/>
    </source>
</evidence>
<dbReference type="Proteomes" id="UP000243494">
    <property type="component" value="Unassembled WGS sequence"/>
</dbReference>
<proteinExistence type="predicted"/>
<dbReference type="EMBL" id="NOJZ02000007">
    <property type="protein sequence ID" value="RDY23863.1"/>
    <property type="molecule type" value="Genomic_DNA"/>
</dbReference>
<evidence type="ECO:0000313" key="1">
    <source>
        <dbReference type="EMBL" id="RDY23863.1"/>
    </source>
</evidence>
<sequence length="186" mass="20297">MNIKCAQPFEIEFKTGILVDCTMDAKRKKDDIKDFTIAVNTDKLFISVVENKVDLNPSIIVDNPCKGGDSIKVDSALVNEIHANGVITYVLAADLLLSSSNVTIVPPQTQGWSSSTSNTGHICLDDKLIGYAENLNDKYELKVTISNLILEDIKEVTQDNQFLYVISGDVKVEAVKITPPDPDPAG</sequence>
<dbReference type="AlphaFoldDB" id="A0A255HTQ5"/>
<accession>A0A255HTQ5</accession>
<dbReference type="RefSeq" id="WP_095405096.1">
    <property type="nucleotide sequence ID" value="NZ_NOJZ02000007.1"/>
</dbReference>
<organism evidence="1 2">
    <name type="scientific">Romboutsia maritimum</name>
    <dbReference type="NCBI Taxonomy" id="2020948"/>
    <lineage>
        <taxon>Bacteria</taxon>
        <taxon>Bacillati</taxon>
        <taxon>Bacillota</taxon>
        <taxon>Clostridia</taxon>
        <taxon>Peptostreptococcales</taxon>
        <taxon>Peptostreptococcaceae</taxon>
        <taxon>Romboutsia</taxon>
    </lineage>
</organism>
<reference evidence="1 2" key="1">
    <citation type="journal article" date="2017" name="Genome Announc.">
        <title>Draft Genome Sequence of Romboutsia maritimum sp. nov. Strain CCRI-22766(T), Isolated from Coastal Estuarine Mud.</title>
        <authorList>
            <person name="Maheux A.F."/>
            <person name="Boudreau D.K."/>
            <person name="Berube E."/>
            <person name="Boissinot M."/>
            <person name="Raymond F."/>
            <person name="Brodeur S."/>
            <person name="Corbeil J."/>
            <person name="Brightwell G."/>
            <person name="Broda D."/>
            <person name="Omar R.F."/>
            <person name="Bergeron M.G."/>
        </authorList>
    </citation>
    <scope>NUCLEOTIDE SEQUENCE [LARGE SCALE GENOMIC DNA]</scope>
    <source>
        <strain evidence="1 2">CCRI-22766</strain>
    </source>
</reference>
<protein>
    <recommendedName>
        <fullName evidence="3">DUF3794 domain-containing protein</fullName>
    </recommendedName>
</protein>